<dbReference type="OrthoDB" id="680163at2"/>
<dbReference type="Gene3D" id="2.60.40.420">
    <property type="entry name" value="Cupredoxins - blue copper proteins"/>
    <property type="match status" value="1"/>
</dbReference>
<dbReference type="Proteomes" id="UP000293331">
    <property type="component" value="Unassembled WGS sequence"/>
</dbReference>
<dbReference type="SUPFAM" id="SSF49503">
    <property type="entry name" value="Cupredoxins"/>
    <property type="match status" value="1"/>
</dbReference>
<dbReference type="Pfam" id="PF13473">
    <property type="entry name" value="Cupredoxin_1"/>
    <property type="match status" value="1"/>
</dbReference>
<feature type="domain" description="EfeO-type cupredoxin-like" evidence="2">
    <location>
        <begin position="16"/>
        <end position="127"/>
    </location>
</feature>
<dbReference type="InterPro" id="IPR008972">
    <property type="entry name" value="Cupredoxin"/>
</dbReference>
<dbReference type="InterPro" id="IPR052721">
    <property type="entry name" value="ET_Amicyanin"/>
</dbReference>
<dbReference type="RefSeq" id="WP_129876629.1">
    <property type="nucleotide sequence ID" value="NZ_SEWG01000004.1"/>
</dbReference>
<protein>
    <recommendedName>
        <fullName evidence="2">EfeO-type cupredoxin-like domain-containing protein</fullName>
    </recommendedName>
</protein>
<keyword evidence="4" id="KW-1185">Reference proteome</keyword>
<reference evidence="3 4" key="1">
    <citation type="submission" date="2019-02" db="EMBL/GenBank/DDBJ databases">
        <title>Bacterial novel species Mucilaginibacter sp. 17JY9-4 isolated from soil.</title>
        <authorList>
            <person name="Jung H.-Y."/>
        </authorList>
    </citation>
    <scope>NUCLEOTIDE SEQUENCE [LARGE SCALE GENOMIC DNA]</scope>
    <source>
        <strain evidence="3 4">17JY9-4</strain>
    </source>
</reference>
<comment type="caution">
    <text evidence="3">The sequence shown here is derived from an EMBL/GenBank/DDBJ whole genome shotgun (WGS) entry which is preliminary data.</text>
</comment>
<evidence type="ECO:0000256" key="1">
    <source>
        <dbReference type="SAM" id="SignalP"/>
    </source>
</evidence>
<gene>
    <name evidence="3" type="ORF">EWM62_10520</name>
</gene>
<dbReference type="PANTHER" id="PTHR36507">
    <property type="entry name" value="BLL1555 PROTEIN"/>
    <property type="match status" value="1"/>
</dbReference>
<evidence type="ECO:0000313" key="4">
    <source>
        <dbReference type="Proteomes" id="UP000293331"/>
    </source>
</evidence>
<name>A0A4V1ZBQ4_9SPHI</name>
<feature type="signal peptide" evidence="1">
    <location>
        <begin position="1"/>
        <end position="20"/>
    </location>
</feature>
<feature type="chain" id="PRO_5020269924" description="EfeO-type cupredoxin-like domain-containing protein" evidence="1">
    <location>
        <begin position="21"/>
        <end position="129"/>
    </location>
</feature>
<dbReference type="PROSITE" id="PS51257">
    <property type="entry name" value="PROKAR_LIPOPROTEIN"/>
    <property type="match status" value="1"/>
</dbReference>
<proteinExistence type="predicted"/>
<dbReference type="AlphaFoldDB" id="A0A4V1ZBQ4"/>
<evidence type="ECO:0000313" key="3">
    <source>
        <dbReference type="EMBL" id="RYU89970.1"/>
    </source>
</evidence>
<evidence type="ECO:0000259" key="2">
    <source>
        <dbReference type="Pfam" id="PF13473"/>
    </source>
</evidence>
<dbReference type="InterPro" id="IPR028096">
    <property type="entry name" value="EfeO_Cupredoxin"/>
</dbReference>
<organism evidence="3 4">
    <name type="scientific">Mucilaginibacter terrigena</name>
    <dbReference type="NCBI Taxonomy" id="2492395"/>
    <lineage>
        <taxon>Bacteria</taxon>
        <taxon>Pseudomonadati</taxon>
        <taxon>Bacteroidota</taxon>
        <taxon>Sphingobacteriia</taxon>
        <taxon>Sphingobacteriales</taxon>
        <taxon>Sphingobacteriaceae</taxon>
        <taxon>Mucilaginibacter</taxon>
    </lineage>
</organism>
<accession>A0A4V1ZBQ4</accession>
<keyword evidence="1" id="KW-0732">Signal</keyword>
<dbReference type="PANTHER" id="PTHR36507:SF1">
    <property type="entry name" value="BLL1555 PROTEIN"/>
    <property type="match status" value="1"/>
</dbReference>
<dbReference type="EMBL" id="SEWG01000004">
    <property type="protein sequence ID" value="RYU89970.1"/>
    <property type="molecule type" value="Genomic_DNA"/>
</dbReference>
<sequence length="129" mass="13551">MKKYILGISLMIAVIIIAVAACSKSDSNNTPPETPPTIPPVTNPTSAANVSIKDFAFGSASVTIKKGQAVTWTNQDSAPHTVTDNNGAFDSGTIAVNAKYTHTFPATGTFTYHCTFHSMMANATVIVTD</sequence>